<reference evidence="3 4" key="1">
    <citation type="journal article" date="1998" name="Science">
        <title>Genome sequence of the nematode C. elegans: a platform for investigating biology.</title>
        <authorList>
            <consortium name="The C. elegans sequencing consortium"/>
            <person name="Sulson J.E."/>
            <person name="Waterston R."/>
        </authorList>
    </citation>
    <scope>NUCLEOTIDE SEQUENCE [LARGE SCALE GENOMIC DNA]</scope>
    <source>
        <strain evidence="3 4">Bristol N2</strain>
    </source>
</reference>
<feature type="region of interest" description="Disordered" evidence="1">
    <location>
        <begin position="408"/>
        <end position="435"/>
    </location>
</feature>
<keyword evidence="6" id="KW-0862">Zinc</keyword>
<dbReference type="PhylomeDB" id="B2MZC6"/>
<dbReference type="WormBase" id="T07G12.6b">
    <property type="protein sequence ID" value="CE42593"/>
    <property type="gene ID" value="WBGene00011597"/>
    <property type="gene designation" value="zim-1"/>
</dbReference>
<dbReference type="AGR" id="WB:WBGene00011597"/>
<feature type="binding site" evidence="6">
    <location>
        <position position="499"/>
    </location>
    <ligand>
        <name>Zn(2+)</name>
        <dbReference type="ChEBI" id="CHEBI:29105"/>
        <label>2</label>
    </ligand>
</feature>
<feature type="compositionally biased region" description="Acidic residues" evidence="1">
    <location>
        <begin position="419"/>
        <end position="428"/>
    </location>
</feature>
<evidence type="ECO:0007829" key="6">
    <source>
        <dbReference type="PDB" id="8YVB"/>
    </source>
</evidence>
<dbReference type="KEGG" id="cel:CELE_T07G12.6"/>
<dbReference type="InParanoid" id="B2MZC6"/>
<keyword evidence="6" id="KW-0479">Metal-binding</keyword>
<feature type="binding site" evidence="6">
    <location>
        <position position="496"/>
    </location>
    <ligand>
        <name>Zn(2+)</name>
        <dbReference type="ChEBI" id="CHEBI:29105"/>
        <label>2</label>
    </ligand>
</feature>
<evidence type="ECO:0000313" key="4">
    <source>
        <dbReference type="Proteomes" id="UP000001940"/>
    </source>
</evidence>
<feature type="binding site" evidence="6">
    <location>
        <position position="512"/>
    </location>
    <ligand>
        <name>Zn(2+)</name>
        <dbReference type="ChEBI" id="CHEBI:29105"/>
        <label>2</label>
    </ligand>
</feature>
<sequence length="606" mass="68598">MTCDDWNSYIQVNIYGKTIEGLQQQGVVLESLLNNVGCSKVWIMEGSVCTNPRPESSTHSEESTIEPVVPLSTTLATNKLPRFSTPAIGHSNNNSSKNFTLNLAEKLSEILSDDDKTDEFLENSHQSETSKDDVIKDLLEEMVQTVANSNKPPILLSTTLANVGVPRFSTPIKPQHALNRDFTMNMTEMISEIDSNYEGYELFDDSSNDCTTLTPNCQEVESSFYRALSEAASSIVPYQEGKRRSSRRLSTLSSLKETVKVEPAVSKLTKRRRLTPVECSSETMIPHSQPIPLDTCSDQPIFPNSTHNAIQSDGFSYEQPICEFGDSQLFLSAKSLCTEPNSSIAEDVKPVLTVSDSDITASNRNNIDDHNRVIELSTEHKTMGEFQYNFDDEDTVLIGNYEEVGTEIDEADEQHNEENSEDDEEDESPIPSKKRVSFAVPLVQSRSKQKDEMNKVHIIKCHFDKCNKSYNWRKKYGKLRLVDHAFTHVPHLKMKCNFCDYMCKGIRNIRLHHKKSHPDEQLTGFGIKSVVRTSKKGKDLAKVWDECFKKNRVLQHGSGTDSNLLHFSRQDKGSKRSQKSMDSGAKQKLDEARDEDVKPFYFFRIR</sequence>
<organism evidence="3 4">
    <name type="scientific">Caenorhabditis elegans</name>
    <dbReference type="NCBI Taxonomy" id="6239"/>
    <lineage>
        <taxon>Eukaryota</taxon>
        <taxon>Metazoa</taxon>
        <taxon>Ecdysozoa</taxon>
        <taxon>Nematoda</taxon>
        <taxon>Chromadorea</taxon>
        <taxon>Rhabditida</taxon>
        <taxon>Rhabditina</taxon>
        <taxon>Rhabditomorpha</taxon>
        <taxon>Rhabditoidea</taxon>
        <taxon>Rhabditidae</taxon>
        <taxon>Peloderinae</taxon>
        <taxon>Caenorhabditis</taxon>
    </lineage>
</organism>
<dbReference type="GO" id="GO:0046872">
    <property type="term" value="F:metal ion binding"/>
    <property type="evidence" value="ECO:0007669"/>
    <property type="project" value="UniProtKB-KW"/>
</dbReference>
<dbReference type="InterPro" id="IPR053360">
    <property type="entry name" value="Zinc_finger_domain"/>
</dbReference>
<evidence type="ECO:0000256" key="1">
    <source>
        <dbReference type="SAM" id="MobiDB-lite"/>
    </source>
</evidence>
<dbReference type="OrthoDB" id="5865697at2759"/>
<dbReference type="GO" id="GO:0000794">
    <property type="term" value="C:condensed nuclear chromosome"/>
    <property type="evidence" value="ECO:0000314"/>
    <property type="project" value="WormBase"/>
</dbReference>
<dbReference type="GO" id="GO:0045132">
    <property type="term" value="P:meiotic chromosome segregation"/>
    <property type="evidence" value="ECO:0000318"/>
    <property type="project" value="GO_Central"/>
</dbReference>
<feature type="domain" description="C2H2-type" evidence="2">
    <location>
        <begin position="496"/>
        <end position="517"/>
    </location>
</feature>
<dbReference type="PANTHER" id="PTHR36945">
    <property type="entry name" value="HIGH INCIDENCE OF MALES (INCREASED X CHROMOSOME LOSS)-RELATED-RELATED"/>
    <property type="match status" value="1"/>
</dbReference>
<name>B2MZC6_CAEEL</name>
<accession>B2MZC6</accession>
<gene>
    <name evidence="3 5" type="primary">zim-1</name>
    <name evidence="3" type="ORF">CELE_T07G12.6</name>
    <name evidence="5" type="ORF">T07G12.6</name>
</gene>
<protein>
    <submittedName>
        <fullName evidence="3">C2H2-type domain-containing protein</fullName>
    </submittedName>
</protein>
<evidence type="ECO:0000259" key="2">
    <source>
        <dbReference type="PROSITE" id="PS00028"/>
    </source>
</evidence>
<reference evidence="6" key="2">
    <citation type="journal article" date="2024" name="Nat. Commun.">
        <title>Structural basis for C. elegans pairing center DNA binding specificity by the ZIM/HIM-8 family proteins.</title>
        <authorList>
            <person name="Li M."/>
            <person name="Zhu C."/>
            <person name="Xu Z."/>
            <person name="Xu M."/>
            <person name="Kuang Y."/>
            <person name="Hou X."/>
            <person name="Huang X."/>
            <person name="Lv M."/>
            <person name="Liu Y."/>
            <person name="Zhang Y."/>
            <person name="Xu Z."/>
            <person name="Han X."/>
            <person name="Wang S."/>
            <person name="Shi Y."/>
            <person name="Guang S."/>
            <person name="Li F."/>
        </authorList>
    </citation>
    <scope>X-RAY CRYSTALLOGRAPHY (1.90 ANGSTROMS) OF 437-560 IN COMPLEX WITH ZN(2+)</scope>
</reference>
<proteinExistence type="evidence at protein level"/>
<dbReference type="SMR" id="B2MZC6"/>
<dbReference type="ExpressionAtlas" id="B2MZC6">
    <property type="expression patterns" value="baseline and differential"/>
</dbReference>
<dbReference type="eggNOG" id="ENOG502R659">
    <property type="taxonomic scope" value="Eukaryota"/>
</dbReference>
<dbReference type="AlphaFoldDB" id="B2MZC6"/>
<evidence type="ECO:0000313" key="5">
    <source>
        <dbReference type="WormBase" id="T07G12.6b"/>
    </source>
</evidence>
<feature type="binding site" evidence="6">
    <location>
        <position position="461"/>
    </location>
    <ligand>
        <name>Zn(2+)</name>
        <dbReference type="ChEBI" id="CHEBI:29105"/>
        <label>1</label>
    </ligand>
</feature>
<keyword evidence="4" id="KW-1185">Reference proteome</keyword>
<dbReference type="PaxDb" id="6239-T07G12.6b"/>
<evidence type="ECO:0000313" key="3">
    <source>
        <dbReference type="EMBL" id="CAQ48399.1"/>
    </source>
</evidence>
<feature type="binding site" evidence="6">
    <location>
        <position position="488"/>
    </location>
    <ligand>
        <name>Zn(2+)</name>
        <dbReference type="ChEBI" id="CHEBI:29105"/>
        <label>1</label>
    </ligand>
</feature>
<feature type="region of interest" description="Disordered" evidence="1">
    <location>
        <begin position="560"/>
        <end position="592"/>
    </location>
</feature>
<dbReference type="RefSeq" id="NP_001129869.1">
    <property type="nucleotide sequence ID" value="NM_001136397.5"/>
</dbReference>
<dbReference type="CTD" id="3565259"/>
<dbReference type="PROSITE" id="PS00028">
    <property type="entry name" value="ZINC_FINGER_C2H2_1"/>
    <property type="match status" value="1"/>
</dbReference>
<dbReference type="Bgee" id="WBGene00011597">
    <property type="expression patterns" value="Expressed in adult organism and 3 other cell types or tissues"/>
</dbReference>
<feature type="binding site" evidence="6">
    <location>
        <position position="466"/>
    </location>
    <ligand>
        <name>Zn(2+)</name>
        <dbReference type="ChEBI" id="CHEBI:29105"/>
        <label>1</label>
    </ligand>
</feature>
<dbReference type="EMBL" id="BX284604">
    <property type="protein sequence ID" value="CAQ48399.1"/>
    <property type="molecule type" value="Genomic_DNA"/>
</dbReference>
<dbReference type="GeneID" id="3565259"/>
<dbReference type="Proteomes" id="UP000001940">
    <property type="component" value="Chromosome IV"/>
</dbReference>
<feature type="binding site" evidence="6">
    <location>
        <position position="484"/>
    </location>
    <ligand>
        <name>Zn(2+)</name>
        <dbReference type="ChEBI" id="CHEBI:29105"/>
        <label>1</label>
    </ligand>
</feature>
<dbReference type="InterPro" id="IPR013087">
    <property type="entry name" value="Znf_C2H2_type"/>
</dbReference>
<dbReference type="STRING" id="6239.T07G12.6b.1"/>
<dbReference type="PANTHER" id="PTHR36945:SF2">
    <property type="entry name" value="C2H2-TYPE DOMAIN-CONTAINING PROTEIN"/>
    <property type="match status" value="1"/>
</dbReference>
<dbReference type="FunCoup" id="B2MZC6">
    <property type="interactions" value="1291"/>
</dbReference>
<feature type="binding site" evidence="6">
    <location>
        <position position="517"/>
    </location>
    <ligand>
        <name>Zn(2+)</name>
        <dbReference type="ChEBI" id="CHEBI:29105"/>
        <label>2</label>
    </ligand>
</feature>
<dbReference type="OMA" id="VWIMEGS"/>
<keyword evidence="6" id="KW-0002">3D-structure</keyword>
<dbReference type="PDB" id="8YVB">
    <property type="method" value="X-ray"/>
    <property type="resolution" value="1.90 A"/>
    <property type="chains" value="A=437-560"/>
</dbReference>